<proteinExistence type="predicted"/>
<dbReference type="OrthoDB" id="1426471at2"/>
<reference evidence="3" key="1">
    <citation type="submission" date="2017-02" db="EMBL/GenBank/DDBJ databases">
        <authorList>
            <person name="Varghese N."/>
            <person name="Submissions S."/>
        </authorList>
    </citation>
    <scope>NUCLEOTIDE SEQUENCE [LARGE SCALE GENOMIC DNA]</scope>
    <source>
        <strain evidence="3">DSM 22224</strain>
    </source>
</reference>
<name>A0A1T4KTI1_9BACT</name>
<protein>
    <submittedName>
        <fullName evidence="2">Uncharacterized protein</fullName>
    </submittedName>
</protein>
<gene>
    <name evidence="2" type="ORF">SAMN04488128_101293</name>
</gene>
<keyword evidence="1" id="KW-0812">Transmembrane</keyword>
<dbReference type="EMBL" id="FUWZ01000001">
    <property type="protein sequence ID" value="SJZ45721.1"/>
    <property type="molecule type" value="Genomic_DNA"/>
</dbReference>
<feature type="transmembrane region" description="Helical" evidence="1">
    <location>
        <begin position="81"/>
        <end position="100"/>
    </location>
</feature>
<organism evidence="2 3">
    <name type="scientific">Chitinophaga eiseniae</name>
    <dbReference type="NCBI Taxonomy" id="634771"/>
    <lineage>
        <taxon>Bacteria</taxon>
        <taxon>Pseudomonadati</taxon>
        <taxon>Bacteroidota</taxon>
        <taxon>Chitinophagia</taxon>
        <taxon>Chitinophagales</taxon>
        <taxon>Chitinophagaceae</taxon>
        <taxon>Chitinophaga</taxon>
    </lineage>
</organism>
<sequence length="274" mass="31089">MKYLLCGSCSHANPLKSEYLTFCDQCGKKLPNTFSDWRKLHPMGSFPEYQQTVGISIKEKKPGRTVSWVKRQLQPANKGKVIIFFTLVVALLATAGTLFGKRAVFTLLYAKVPKSYLYSSWQTATIGRQALEISTPVKLWIHDQPMDRETAQVTEYAKSYRNEEGGGIRITVNMYSYFENVANTLDNAKEDSRHTMEQEDLSDIHAQTVPVLVSGIQGQLEEGNYLYQGGIRLAFQHLVVVKGANRWEIRIHYRDDDPIGPQVAQRVLKSVKIK</sequence>
<dbReference type="RefSeq" id="WP_078667001.1">
    <property type="nucleotide sequence ID" value="NZ_FUWZ01000001.1"/>
</dbReference>
<keyword evidence="1" id="KW-1133">Transmembrane helix</keyword>
<accession>A0A1T4KTI1</accession>
<dbReference type="AlphaFoldDB" id="A0A1T4KTI1"/>
<evidence type="ECO:0000313" key="3">
    <source>
        <dbReference type="Proteomes" id="UP000190367"/>
    </source>
</evidence>
<keyword evidence="1" id="KW-0472">Membrane</keyword>
<evidence type="ECO:0000313" key="2">
    <source>
        <dbReference type="EMBL" id="SJZ45721.1"/>
    </source>
</evidence>
<dbReference type="STRING" id="634771.SAMN04488128_101293"/>
<keyword evidence="3" id="KW-1185">Reference proteome</keyword>
<evidence type="ECO:0000256" key="1">
    <source>
        <dbReference type="SAM" id="Phobius"/>
    </source>
</evidence>
<dbReference type="Proteomes" id="UP000190367">
    <property type="component" value="Unassembled WGS sequence"/>
</dbReference>